<protein>
    <recommendedName>
        <fullName evidence="4">DUF3352 domain-containing protein</fullName>
    </recommendedName>
</protein>
<comment type="caution">
    <text evidence="2">The sequence shown here is derived from an EMBL/GenBank/DDBJ whole genome shotgun (WGS) entry which is preliminary data.</text>
</comment>
<dbReference type="RefSeq" id="WP_077410796.1">
    <property type="nucleotide sequence ID" value="NZ_JBHRTS010000005.1"/>
</dbReference>
<organism evidence="2 3">
    <name type="scientific">Marinicella sediminis</name>
    <dbReference type="NCBI Taxonomy" id="1792834"/>
    <lineage>
        <taxon>Bacteria</taxon>
        <taxon>Pseudomonadati</taxon>
        <taxon>Pseudomonadota</taxon>
        <taxon>Gammaproteobacteria</taxon>
        <taxon>Lysobacterales</taxon>
        <taxon>Marinicellaceae</taxon>
        <taxon>Marinicella</taxon>
    </lineage>
</organism>
<keyword evidence="3" id="KW-1185">Reference proteome</keyword>
<evidence type="ECO:0008006" key="4">
    <source>
        <dbReference type="Google" id="ProtNLM"/>
    </source>
</evidence>
<dbReference type="Proteomes" id="UP001595533">
    <property type="component" value="Unassembled WGS sequence"/>
</dbReference>
<reference evidence="3" key="1">
    <citation type="journal article" date="2019" name="Int. J. Syst. Evol. Microbiol.">
        <title>The Global Catalogue of Microorganisms (GCM) 10K type strain sequencing project: providing services to taxonomists for standard genome sequencing and annotation.</title>
        <authorList>
            <consortium name="The Broad Institute Genomics Platform"/>
            <consortium name="The Broad Institute Genome Sequencing Center for Infectious Disease"/>
            <person name="Wu L."/>
            <person name="Ma J."/>
        </authorList>
    </citation>
    <scope>NUCLEOTIDE SEQUENCE [LARGE SCALE GENOMIC DNA]</scope>
    <source>
        <strain evidence="3">KCTC 42953</strain>
    </source>
</reference>
<name>A0ABV7J9E1_9GAMM</name>
<gene>
    <name evidence="2" type="ORF">ACFODZ_10910</name>
</gene>
<evidence type="ECO:0000256" key="1">
    <source>
        <dbReference type="SAM" id="SignalP"/>
    </source>
</evidence>
<sequence length="610" mass="66684">MKKLMILVMTMSLVACSDDPKETPAKAVTQAAAQPDILSYIPADTPLLLVSGINPDQYPDRYQEVMQSNMDGAVKYLEVFMKQAMKTAEKKQAELAEALAETLESEGMPEDVESITIDSTDQNEMATKAMSFLDKWLIQDKFNKVGLKVGETQIAVYMVDLFPVVRIKLSAGNQMEAMLTEAQQEFDLPMTMTEVSGIKVREIAAEKITVLLATDGEYLTISGAPAVIKDQLINQLIGAEKPATTLANDRSLMDQVKQAHGYTNDDLMVVDFQTLADHFINPAKHNSALVNFLQIEDNMLSAVCKAEITALIGHAPRMVAGNKQLTNDTIHGTFVWEMDAALAADMATLAGRIPHGNADAAFAFGMSFDLMGAKDVAVKYANDLVASPYACEHLAPLNQQAAEMQAKLSQPIPPFVGNFKGFNLSLDELKLNLENANLANPDPNEMIESLKTQIFLAVDETEALMGMAQMMVPQLQGMELKTDGSLITLADKVPMISGKDVPFDISHLYAAISADTIGLSLGHEGGGELSEKVQDSGKQALIAMSASAEGYRQLMEQVFAMADMPNMPQSVKEELQMQKELTLSMLYWTHQDVSMGFSDQGFETDFVIKY</sequence>
<dbReference type="PROSITE" id="PS51257">
    <property type="entry name" value="PROKAR_LIPOPROTEIN"/>
    <property type="match status" value="1"/>
</dbReference>
<accession>A0ABV7J9E1</accession>
<dbReference type="EMBL" id="JBHRTS010000005">
    <property type="protein sequence ID" value="MFC3194748.1"/>
    <property type="molecule type" value="Genomic_DNA"/>
</dbReference>
<proteinExistence type="predicted"/>
<evidence type="ECO:0000313" key="3">
    <source>
        <dbReference type="Proteomes" id="UP001595533"/>
    </source>
</evidence>
<feature type="signal peptide" evidence="1">
    <location>
        <begin position="1"/>
        <end position="17"/>
    </location>
</feature>
<evidence type="ECO:0000313" key="2">
    <source>
        <dbReference type="EMBL" id="MFC3194748.1"/>
    </source>
</evidence>
<keyword evidence="1" id="KW-0732">Signal</keyword>
<feature type="chain" id="PRO_5045180077" description="DUF3352 domain-containing protein" evidence="1">
    <location>
        <begin position="18"/>
        <end position="610"/>
    </location>
</feature>